<dbReference type="Pfam" id="PF00501">
    <property type="entry name" value="AMP-binding"/>
    <property type="match status" value="1"/>
</dbReference>
<protein>
    <submittedName>
        <fullName evidence="5">Fatty-acid-CoA ligase</fullName>
    </submittedName>
</protein>
<evidence type="ECO:0000256" key="3">
    <source>
        <dbReference type="SAM" id="MobiDB-lite"/>
    </source>
</evidence>
<dbReference type="OrthoDB" id="10253869at2759"/>
<dbReference type="AlphaFoldDB" id="E4V4A3"/>
<dbReference type="Gene3D" id="3.40.50.12780">
    <property type="entry name" value="N-terminal domain of ligase-like"/>
    <property type="match status" value="1"/>
</dbReference>
<dbReference type="OMA" id="IGIPSPM"/>
<feature type="compositionally biased region" description="Acidic residues" evidence="3">
    <location>
        <begin position="225"/>
        <end position="239"/>
    </location>
</feature>
<dbReference type="STRING" id="535722.E4V4A3"/>
<keyword evidence="6" id="KW-1185">Reference proteome</keyword>
<dbReference type="Proteomes" id="UP000002669">
    <property type="component" value="Unassembled WGS sequence"/>
</dbReference>
<evidence type="ECO:0000259" key="4">
    <source>
        <dbReference type="Pfam" id="PF00501"/>
    </source>
</evidence>
<sequence>MDDLLALVEGGPALKPTINSLWTALHQRASIQPDRLALLSPRQPGNLLEGLVRPRGRRDESGSRDALMRSLKRAATPAYMLSYLLSWVLPAPDTETDYLRWSFAELQRATIRLASFLRRRGVKPGATGAFFTPVCAEWALMLSVSAYSRYTGVTLDRKTLAPGNEHDLRVHMNTLSPSFIIVTTVEEALHLAGQTDVALGICLENFATPAPEGWLSMADIAASSYEEEEEEEVEEAEEVEEKRESDRTAFVVFTSGSSGIPKGCPVSASQILSLLGAVSKQMPLLPTPMTLVSGTCFRSLCTAITLMSWASGNAAVMDASNEATAETKLAGLQTCRPAFASVTVTALSSIARSPNYTADAIRSVRFVHLIGSTMTASVLRRAKKTFPHATILPSFGMSEAAKTVTWEAAGGVPSVDKIPTWHGIAASGKVAPGERLKVVDIDGNVARRNHVGALHLSGDSVIGGYLGGANSAAFYVGDDGHHWFVSGDDAVIDDQGLLYVLGRSEYTLRRDSKLILPCIVENFLETQFEGSSAAVVNITTSNGDRGLFAVLEHAVPAPASAAVQELVAQKLGLEYRVEGAVSLNELGFEKWPLTSGEKVAYRDLRLAIEEFLTSKTANL</sequence>
<dbReference type="PANTHER" id="PTHR43201">
    <property type="entry name" value="ACYL-COA SYNTHETASE"/>
    <property type="match status" value="1"/>
</dbReference>
<gene>
    <name evidence="5" type="ORF">MGYG_07833</name>
</gene>
<proteinExistence type="inferred from homology"/>
<evidence type="ECO:0000313" key="6">
    <source>
        <dbReference type="Proteomes" id="UP000002669"/>
    </source>
</evidence>
<dbReference type="InterPro" id="IPR020845">
    <property type="entry name" value="AMP-binding_CS"/>
</dbReference>
<name>E4V4A3_ARTGP</name>
<dbReference type="InterPro" id="IPR000873">
    <property type="entry name" value="AMP-dep_synth/lig_dom"/>
</dbReference>
<dbReference type="eggNOG" id="KOG1176">
    <property type="taxonomic scope" value="Eukaryota"/>
</dbReference>
<dbReference type="HOGENOM" id="CLU_000022_72_0_1"/>
<feature type="domain" description="AMP-dependent synthetase/ligase" evidence="4">
    <location>
        <begin position="97"/>
        <end position="466"/>
    </location>
</feature>
<accession>E4V4A3</accession>
<dbReference type="PROSITE" id="PS00455">
    <property type="entry name" value="AMP_BINDING"/>
    <property type="match status" value="1"/>
</dbReference>
<dbReference type="PANTHER" id="PTHR43201:SF5">
    <property type="entry name" value="MEDIUM-CHAIN ACYL-COA LIGASE ACSF2, MITOCHONDRIAL"/>
    <property type="match status" value="1"/>
</dbReference>
<dbReference type="SUPFAM" id="SSF56801">
    <property type="entry name" value="Acetyl-CoA synthetase-like"/>
    <property type="match status" value="1"/>
</dbReference>
<dbReference type="GeneID" id="10025831"/>
<dbReference type="RefSeq" id="XP_003170590.1">
    <property type="nucleotide sequence ID" value="XM_003170542.1"/>
</dbReference>
<comment type="similarity">
    <text evidence="1">Belongs to the ATP-dependent AMP-binding enzyme family.</text>
</comment>
<evidence type="ECO:0000313" key="5">
    <source>
        <dbReference type="EMBL" id="EFR04827.1"/>
    </source>
</evidence>
<dbReference type="InterPro" id="IPR042099">
    <property type="entry name" value="ANL_N_sf"/>
</dbReference>
<dbReference type="GO" id="GO:0031956">
    <property type="term" value="F:medium-chain fatty acid-CoA ligase activity"/>
    <property type="evidence" value="ECO:0007669"/>
    <property type="project" value="TreeGrafter"/>
</dbReference>
<organism evidence="6">
    <name type="scientific">Arthroderma gypseum (strain ATCC MYA-4604 / CBS 118893)</name>
    <name type="common">Microsporum gypseum</name>
    <dbReference type="NCBI Taxonomy" id="535722"/>
    <lineage>
        <taxon>Eukaryota</taxon>
        <taxon>Fungi</taxon>
        <taxon>Dikarya</taxon>
        <taxon>Ascomycota</taxon>
        <taxon>Pezizomycotina</taxon>
        <taxon>Eurotiomycetes</taxon>
        <taxon>Eurotiomycetidae</taxon>
        <taxon>Onygenales</taxon>
        <taxon>Arthrodermataceae</taxon>
        <taxon>Nannizzia</taxon>
    </lineage>
</organism>
<keyword evidence="2 5" id="KW-0436">Ligase</keyword>
<dbReference type="GO" id="GO:0006631">
    <property type="term" value="P:fatty acid metabolic process"/>
    <property type="evidence" value="ECO:0007669"/>
    <property type="project" value="TreeGrafter"/>
</dbReference>
<dbReference type="EMBL" id="DS989828">
    <property type="protein sequence ID" value="EFR04827.1"/>
    <property type="molecule type" value="Genomic_DNA"/>
</dbReference>
<evidence type="ECO:0000256" key="1">
    <source>
        <dbReference type="ARBA" id="ARBA00006432"/>
    </source>
</evidence>
<reference evidence="6" key="1">
    <citation type="journal article" date="2012" name="MBio">
        <title>Comparative genome analysis of Trichophyton rubrum and related dermatophytes reveals candidate genes involved in infection.</title>
        <authorList>
            <person name="Martinez D.A."/>
            <person name="Oliver B.G."/>
            <person name="Graeser Y."/>
            <person name="Goldberg J.M."/>
            <person name="Li W."/>
            <person name="Martinez-Rossi N.M."/>
            <person name="Monod M."/>
            <person name="Shelest E."/>
            <person name="Barton R.C."/>
            <person name="Birch E."/>
            <person name="Brakhage A.A."/>
            <person name="Chen Z."/>
            <person name="Gurr S.J."/>
            <person name="Heiman D."/>
            <person name="Heitman J."/>
            <person name="Kosti I."/>
            <person name="Rossi A."/>
            <person name="Saif S."/>
            <person name="Samalova M."/>
            <person name="Saunders C.W."/>
            <person name="Shea T."/>
            <person name="Summerbell R.C."/>
            <person name="Xu J."/>
            <person name="Young S."/>
            <person name="Zeng Q."/>
            <person name="Birren B.W."/>
            <person name="Cuomo C.A."/>
            <person name="White T.C."/>
        </authorList>
    </citation>
    <scope>NUCLEOTIDE SEQUENCE [LARGE SCALE GENOMIC DNA]</scope>
    <source>
        <strain evidence="6">ATCC MYA-4604 / CBS 118893</strain>
    </source>
</reference>
<feature type="region of interest" description="Disordered" evidence="3">
    <location>
        <begin position="225"/>
        <end position="244"/>
    </location>
</feature>
<dbReference type="VEuPathDB" id="FungiDB:MGYG_07833"/>
<dbReference type="InParanoid" id="E4V4A3"/>
<evidence type="ECO:0000256" key="2">
    <source>
        <dbReference type="ARBA" id="ARBA00022598"/>
    </source>
</evidence>